<feature type="disulfide bond" evidence="19">
    <location>
        <begin position="196"/>
        <end position="228"/>
    </location>
</feature>
<comment type="function">
    <text evidence="2">Removal of H(2)O(2), oxidation of toxic reductants, biosynthesis and degradation of lignin, suberization, auxin catabolism, response to environmental stresses such as wounding, pathogen attack and oxidative stress. These functions might be dependent on each isozyme/isoform in each plant tissue.</text>
</comment>
<comment type="subcellular location">
    <subcellularLocation>
        <location evidence="20">Secreted</location>
    </subcellularLocation>
</comment>
<dbReference type="EC" id="1.11.1.7" evidence="4 20"/>
<evidence type="ECO:0000256" key="13">
    <source>
        <dbReference type="ARBA" id="ARBA00023157"/>
    </source>
</evidence>
<dbReference type="InterPro" id="IPR000823">
    <property type="entry name" value="Peroxidase_pln"/>
</dbReference>
<dbReference type="GO" id="GO:0046872">
    <property type="term" value="F:metal ion binding"/>
    <property type="evidence" value="ECO:0007669"/>
    <property type="project" value="UniProtKB-UniRule"/>
</dbReference>
<comment type="cofactor">
    <cofactor evidence="17 20">
        <name>Ca(2+)</name>
        <dbReference type="ChEBI" id="CHEBI:29108"/>
    </cofactor>
    <text evidence="17 20">Binds 2 calcium ions per subunit.</text>
</comment>
<keyword evidence="7 20" id="KW-0349">Heme</keyword>
<comment type="similarity">
    <text evidence="20">Belongs to the peroxidase family. Classical plant (class III) peroxidase subfamily.</text>
</comment>
<comment type="cofactor">
    <cofactor evidence="17 20">
        <name>heme b</name>
        <dbReference type="ChEBI" id="CHEBI:60344"/>
    </cofactor>
    <text evidence="17 20">Binds 1 heme b (iron(II)-protoporphyrin IX) group per subunit.</text>
</comment>
<keyword evidence="10 17" id="KW-0106">Calcium</keyword>
<feature type="binding site" evidence="17">
    <location>
        <position position="74"/>
    </location>
    <ligand>
        <name>Ca(2+)</name>
        <dbReference type="ChEBI" id="CHEBI:29108"/>
        <label>1</label>
    </ligand>
</feature>
<evidence type="ECO:0000256" key="16">
    <source>
        <dbReference type="PIRSR" id="PIRSR600823-2"/>
    </source>
</evidence>
<evidence type="ECO:0000256" key="15">
    <source>
        <dbReference type="PIRSR" id="PIRSR600823-1"/>
    </source>
</evidence>
<keyword evidence="6 20" id="KW-0575">Peroxidase</keyword>
<evidence type="ECO:0000256" key="3">
    <source>
        <dbReference type="ARBA" id="ARBA00006873"/>
    </source>
</evidence>
<dbReference type="GO" id="GO:0005576">
    <property type="term" value="C:extracellular region"/>
    <property type="evidence" value="ECO:0007669"/>
    <property type="project" value="UniProtKB-SubCell"/>
</dbReference>
<evidence type="ECO:0000256" key="20">
    <source>
        <dbReference type="RuleBase" id="RU362060"/>
    </source>
</evidence>
<feature type="disulfide bond" evidence="19">
    <location>
        <begin position="35"/>
        <end position="112"/>
    </location>
</feature>
<dbReference type="AlphaFoldDB" id="A0A565CD10"/>
<feature type="chain" id="PRO_5022267918" description="Peroxidase" evidence="20">
    <location>
        <begin position="25"/>
        <end position="326"/>
    </location>
</feature>
<evidence type="ECO:0000256" key="1">
    <source>
        <dbReference type="ARBA" id="ARBA00000189"/>
    </source>
</evidence>
<comment type="catalytic activity">
    <reaction evidence="1 20">
        <text>2 a phenolic donor + H2O2 = 2 a phenolic radical donor + 2 H2O</text>
        <dbReference type="Rhea" id="RHEA:56136"/>
        <dbReference type="ChEBI" id="CHEBI:15377"/>
        <dbReference type="ChEBI" id="CHEBI:16240"/>
        <dbReference type="ChEBI" id="CHEBI:139520"/>
        <dbReference type="ChEBI" id="CHEBI:139521"/>
        <dbReference type="EC" id="1.11.1.7"/>
    </reaction>
</comment>
<keyword evidence="23" id="KW-1185">Reference proteome</keyword>
<keyword evidence="13 19" id="KW-1015">Disulfide bond</keyword>
<keyword evidence="14 20" id="KW-0376">Hydrogen peroxide</keyword>
<dbReference type="GO" id="GO:0042744">
    <property type="term" value="P:hydrogen peroxide catabolic process"/>
    <property type="evidence" value="ECO:0007669"/>
    <property type="project" value="UniProtKB-KW"/>
</dbReference>
<comment type="similarity">
    <text evidence="3">Belongs to the peroxidase family. Ascorbate peroxidase subfamily.</text>
</comment>
<feature type="disulfide bond" evidence="19">
    <location>
        <begin position="68"/>
        <end position="73"/>
    </location>
</feature>
<dbReference type="GO" id="GO:0020037">
    <property type="term" value="F:heme binding"/>
    <property type="evidence" value="ECO:0007669"/>
    <property type="project" value="UniProtKB-UniRule"/>
</dbReference>
<dbReference type="PRINTS" id="PR00461">
    <property type="entry name" value="PLPEROXIDASE"/>
</dbReference>
<feature type="binding site" evidence="17">
    <location>
        <position position="86"/>
    </location>
    <ligand>
        <name>Ca(2+)</name>
        <dbReference type="ChEBI" id="CHEBI:29108"/>
        <label>1</label>
    </ligand>
</feature>
<reference evidence="22" key="1">
    <citation type="submission" date="2019-07" db="EMBL/GenBank/DDBJ databases">
        <authorList>
            <person name="Dittberner H."/>
        </authorList>
    </citation>
    <scope>NUCLEOTIDE SEQUENCE [LARGE SCALE GENOMIC DNA]</scope>
</reference>
<sequence>MEWTKTKVSLALSLVMVLVGISLADLKVGFYSNACPQAESIISRVVSGAALSDPNLPAVLLRLHFHDCFVEGCDGSILVDNGPISEKNAFGHQGVRGFEIVEAAKAELEAACPGVVSCSDIVALAARDAISLANGPAYEVPTGRRDGRVSNMSLAKDMPEVNDSIEILKAKFMQKGLNAKELVLLSAAHTIGTTACFFMSKRLYDFLPGGQPDPTINPIFLPELTTRCPRNGDVNVRLPMDRLSERLFDKQILRNIKDGFAVLQTDAGLYEDVTTRWVVDSYIGLLNPIFGPTFEFDFVKAIVKMGKIGVKTGSKGDIRRVCSAFN</sequence>
<keyword evidence="5 20" id="KW-0964">Secreted</keyword>
<feature type="binding site" evidence="17">
    <location>
        <position position="67"/>
    </location>
    <ligand>
        <name>Ca(2+)</name>
        <dbReference type="ChEBI" id="CHEBI:29108"/>
        <label>1</label>
    </ligand>
</feature>
<proteinExistence type="inferred from homology"/>
<evidence type="ECO:0000256" key="17">
    <source>
        <dbReference type="PIRSR" id="PIRSR600823-3"/>
    </source>
</evidence>
<gene>
    <name evidence="22" type="ORF">ANE_LOCUS21896</name>
</gene>
<dbReference type="InterPro" id="IPR019793">
    <property type="entry name" value="Peroxidases_heam-ligand_BS"/>
</dbReference>
<dbReference type="PROSITE" id="PS50873">
    <property type="entry name" value="PEROXIDASE_4"/>
    <property type="match status" value="1"/>
</dbReference>
<evidence type="ECO:0000256" key="18">
    <source>
        <dbReference type="PIRSR" id="PIRSR600823-4"/>
    </source>
</evidence>
<feature type="signal peptide" evidence="20">
    <location>
        <begin position="1"/>
        <end position="24"/>
    </location>
</feature>
<evidence type="ECO:0000256" key="11">
    <source>
        <dbReference type="ARBA" id="ARBA00023002"/>
    </source>
</evidence>
<feature type="binding site" evidence="17">
    <location>
        <position position="76"/>
    </location>
    <ligand>
        <name>Ca(2+)</name>
        <dbReference type="ChEBI" id="CHEBI:29108"/>
        <label>1</label>
    </ligand>
</feature>
<accession>A0A565CD10</accession>
<evidence type="ECO:0000256" key="2">
    <source>
        <dbReference type="ARBA" id="ARBA00002322"/>
    </source>
</evidence>
<keyword evidence="12 17" id="KW-0408">Iron</keyword>
<dbReference type="InterPro" id="IPR002016">
    <property type="entry name" value="Haem_peroxidase"/>
</dbReference>
<dbReference type="InterPro" id="IPR033905">
    <property type="entry name" value="Secretory_peroxidase"/>
</dbReference>
<evidence type="ECO:0000256" key="9">
    <source>
        <dbReference type="ARBA" id="ARBA00022729"/>
    </source>
</evidence>
<evidence type="ECO:0000256" key="5">
    <source>
        <dbReference type="ARBA" id="ARBA00022525"/>
    </source>
</evidence>
<name>A0A565CD10_9BRAS</name>
<keyword evidence="9 20" id="KW-0732">Signal</keyword>
<dbReference type="CDD" id="cd00693">
    <property type="entry name" value="secretory_peroxidase"/>
    <property type="match status" value="1"/>
</dbReference>
<feature type="binding site" evidence="17">
    <location>
        <position position="249"/>
    </location>
    <ligand>
        <name>Ca(2+)</name>
        <dbReference type="ChEBI" id="CHEBI:29108"/>
        <label>2</label>
    </ligand>
</feature>
<feature type="active site" description="Proton acceptor" evidence="15">
    <location>
        <position position="66"/>
    </location>
</feature>
<dbReference type="GO" id="GO:0006979">
    <property type="term" value="P:response to oxidative stress"/>
    <property type="evidence" value="ECO:0007669"/>
    <property type="project" value="UniProtKB-UniRule"/>
</dbReference>
<keyword evidence="11 20" id="KW-0560">Oxidoreductase</keyword>
<evidence type="ECO:0000256" key="14">
    <source>
        <dbReference type="ARBA" id="ARBA00023324"/>
    </source>
</evidence>
<evidence type="ECO:0000313" key="22">
    <source>
        <dbReference type="EMBL" id="VVB11452.1"/>
    </source>
</evidence>
<evidence type="ECO:0000313" key="23">
    <source>
        <dbReference type="Proteomes" id="UP000489600"/>
    </source>
</evidence>
<dbReference type="Proteomes" id="UP000489600">
    <property type="component" value="Unassembled WGS sequence"/>
</dbReference>
<comment type="caution">
    <text evidence="22">The sequence shown here is derived from an EMBL/GenBank/DDBJ whole genome shotgun (WGS) entry which is preliminary data.</text>
</comment>
<dbReference type="SUPFAM" id="SSF48113">
    <property type="entry name" value="Heme-dependent peroxidases"/>
    <property type="match status" value="1"/>
</dbReference>
<feature type="binding site" description="axial binding residue" evidence="17">
    <location>
        <position position="189"/>
    </location>
    <ligand>
        <name>heme b</name>
        <dbReference type="ChEBI" id="CHEBI:60344"/>
    </ligand>
    <ligandPart>
        <name>Fe</name>
        <dbReference type="ChEBI" id="CHEBI:18248"/>
    </ligandPart>
</feature>
<feature type="binding site" evidence="17">
    <location>
        <position position="241"/>
    </location>
    <ligand>
        <name>Ca(2+)</name>
        <dbReference type="ChEBI" id="CHEBI:29108"/>
        <label>2</label>
    </ligand>
</feature>
<keyword evidence="8 17" id="KW-0479">Metal-binding</keyword>
<evidence type="ECO:0000256" key="7">
    <source>
        <dbReference type="ARBA" id="ARBA00022617"/>
    </source>
</evidence>
<feature type="domain" description="Plant heme peroxidase family profile" evidence="21">
    <location>
        <begin position="25"/>
        <end position="326"/>
    </location>
</feature>
<dbReference type="FunFam" id="1.10.520.10:FF:000008">
    <property type="entry name" value="Peroxidase"/>
    <property type="match status" value="1"/>
</dbReference>
<evidence type="ECO:0000256" key="6">
    <source>
        <dbReference type="ARBA" id="ARBA00022559"/>
    </source>
</evidence>
<evidence type="ECO:0000256" key="10">
    <source>
        <dbReference type="ARBA" id="ARBA00022837"/>
    </source>
</evidence>
<feature type="disulfide bond" evidence="19">
    <location>
        <begin position="118"/>
        <end position="322"/>
    </location>
</feature>
<feature type="binding site" evidence="17">
    <location>
        <position position="72"/>
    </location>
    <ligand>
        <name>Ca(2+)</name>
        <dbReference type="ChEBI" id="CHEBI:29108"/>
        <label>1</label>
    </ligand>
</feature>
<dbReference type="GO" id="GO:0140825">
    <property type="term" value="F:lactoperoxidase activity"/>
    <property type="evidence" value="ECO:0007669"/>
    <property type="project" value="UniProtKB-EC"/>
</dbReference>
<dbReference type="PRINTS" id="PR00458">
    <property type="entry name" value="PEROXIDASE"/>
</dbReference>
<evidence type="ECO:0000256" key="4">
    <source>
        <dbReference type="ARBA" id="ARBA00012313"/>
    </source>
</evidence>
<protein>
    <recommendedName>
        <fullName evidence="4 20">Peroxidase</fullName>
        <ecNumber evidence="4 20">1.11.1.7</ecNumber>
    </recommendedName>
</protein>
<dbReference type="EMBL" id="CABITT030000007">
    <property type="protein sequence ID" value="VVB11452.1"/>
    <property type="molecule type" value="Genomic_DNA"/>
</dbReference>
<dbReference type="OrthoDB" id="2113341at2759"/>
<dbReference type="PROSITE" id="PS00435">
    <property type="entry name" value="PEROXIDASE_1"/>
    <property type="match status" value="1"/>
</dbReference>
<dbReference type="Pfam" id="PF00141">
    <property type="entry name" value="peroxidase"/>
    <property type="match status" value="1"/>
</dbReference>
<organism evidence="22 23">
    <name type="scientific">Arabis nemorensis</name>
    <dbReference type="NCBI Taxonomy" id="586526"/>
    <lineage>
        <taxon>Eukaryota</taxon>
        <taxon>Viridiplantae</taxon>
        <taxon>Streptophyta</taxon>
        <taxon>Embryophyta</taxon>
        <taxon>Tracheophyta</taxon>
        <taxon>Spermatophyta</taxon>
        <taxon>Magnoliopsida</taxon>
        <taxon>eudicotyledons</taxon>
        <taxon>Gunneridae</taxon>
        <taxon>Pentapetalae</taxon>
        <taxon>rosids</taxon>
        <taxon>malvids</taxon>
        <taxon>Brassicales</taxon>
        <taxon>Brassicaceae</taxon>
        <taxon>Arabideae</taxon>
        <taxon>Arabis</taxon>
    </lineage>
</organism>
<feature type="binding site" evidence="16">
    <location>
        <position position="159"/>
    </location>
    <ligand>
        <name>substrate</name>
    </ligand>
</feature>
<evidence type="ECO:0000256" key="8">
    <source>
        <dbReference type="ARBA" id="ARBA00022723"/>
    </source>
</evidence>
<feature type="site" description="Transition state stabilizer" evidence="18">
    <location>
        <position position="62"/>
    </location>
</feature>
<dbReference type="Gene3D" id="1.10.420.10">
    <property type="entry name" value="Peroxidase, domain 2"/>
    <property type="match status" value="1"/>
</dbReference>
<dbReference type="InterPro" id="IPR010255">
    <property type="entry name" value="Haem_peroxidase_sf"/>
</dbReference>
<feature type="binding site" evidence="17">
    <location>
        <position position="190"/>
    </location>
    <ligand>
        <name>Ca(2+)</name>
        <dbReference type="ChEBI" id="CHEBI:29108"/>
        <label>2</label>
    </ligand>
</feature>
<evidence type="ECO:0000256" key="19">
    <source>
        <dbReference type="PIRSR" id="PIRSR600823-5"/>
    </source>
</evidence>
<evidence type="ECO:0000256" key="12">
    <source>
        <dbReference type="ARBA" id="ARBA00023004"/>
    </source>
</evidence>
<evidence type="ECO:0000259" key="21">
    <source>
        <dbReference type="PROSITE" id="PS50873"/>
    </source>
</evidence>
<dbReference type="FunFam" id="1.10.420.10:FF:000010">
    <property type="entry name" value="Peroxidase"/>
    <property type="match status" value="1"/>
</dbReference>
<dbReference type="PANTHER" id="PTHR31235">
    <property type="entry name" value="PEROXIDASE 25-RELATED"/>
    <property type="match status" value="1"/>
</dbReference>
<dbReference type="Gene3D" id="1.10.520.10">
    <property type="match status" value="1"/>
</dbReference>
<feature type="binding site" evidence="17">
    <location>
        <position position="70"/>
    </location>
    <ligand>
        <name>Ca(2+)</name>
        <dbReference type="ChEBI" id="CHEBI:29108"/>
        <label>1</label>
    </ligand>
</feature>